<comment type="caution">
    <text evidence="3">The sequence shown here is derived from an EMBL/GenBank/DDBJ whole genome shotgun (WGS) entry which is preliminary data.</text>
</comment>
<reference evidence="3 4" key="1">
    <citation type="submission" date="2024-06" db="EMBL/GenBank/DDBJ databases">
        <title>The Natural Products Discovery Center: Release of the First 8490 Sequenced Strains for Exploring Actinobacteria Biosynthetic Diversity.</title>
        <authorList>
            <person name="Kalkreuter E."/>
            <person name="Kautsar S.A."/>
            <person name="Yang D."/>
            <person name="Bader C.D."/>
            <person name="Teijaro C.N."/>
            <person name="Fluegel L."/>
            <person name="Davis C.M."/>
            <person name="Simpson J.R."/>
            <person name="Lauterbach L."/>
            <person name="Steele A.D."/>
            <person name="Gui C."/>
            <person name="Meng S."/>
            <person name="Li G."/>
            <person name="Viehrig K."/>
            <person name="Ye F."/>
            <person name="Su P."/>
            <person name="Kiefer A.F."/>
            <person name="Nichols A."/>
            <person name="Cepeda A.J."/>
            <person name="Yan W."/>
            <person name="Fan B."/>
            <person name="Jiang Y."/>
            <person name="Adhikari A."/>
            <person name="Zheng C.-J."/>
            <person name="Schuster L."/>
            <person name="Cowan T.M."/>
            <person name="Smanski M.J."/>
            <person name="Chevrette M.G."/>
            <person name="De Carvalho L.P.S."/>
            <person name="Shen B."/>
        </authorList>
    </citation>
    <scope>NUCLEOTIDE SEQUENCE [LARGE SCALE GENOMIC DNA]</scope>
    <source>
        <strain evidence="3 4">NPDC033843</strain>
    </source>
</reference>
<feature type="region of interest" description="Disordered" evidence="1">
    <location>
        <begin position="606"/>
        <end position="709"/>
    </location>
</feature>
<protein>
    <submittedName>
        <fullName evidence="3">Uncharacterized protein</fullName>
    </submittedName>
</protein>
<organism evidence="3 4">
    <name type="scientific">Streptomyces sp. 900129855</name>
    <dbReference type="NCBI Taxonomy" id="3155129"/>
    <lineage>
        <taxon>Bacteria</taxon>
        <taxon>Bacillati</taxon>
        <taxon>Actinomycetota</taxon>
        <taxon>Actinomycetes</taxon>
        <taxon>Kitasatosporales</taxon>
        <taxon>Streptomycetaceae</taxon>
        <taxon>Streptomyces</taxon>
    </lineage>
</organism>
<feature type="region of interest" description="Disordered" evidence="1">
    <location>
        <begin position="1"/>
        <end position="29"/>
    </location>
</feature>
<dbReference type="Proteomes" id="UP001550739">
    <property type="component" value="Unassembled WGS sequence"/>
</dbReference>
<feature type="compositionally biased region" description="Basic and acidic residues" evidence="1">
    <location>
        <begin position="606"/>
        <end position="615"/>
    </location>
</feature>
<dbReference type="EMBL" id="JBEZVE010000004">
    <property type="protein sequence ID" value="MEU3780824.1"/>
    <property type="molecule type" value="Genomic_DNA"/>
</dbReference>
<feature type="compositionally biased region" description="Acidic residues" evidence="1">
    <location>
        <begin position="649"/>
        <end position="659"/>
    </location>
</feature>
<keyword evidence="4" id="KW-1185">Reference proteome</keyword>
<feature type="compositionally biased region" description="Pro residues" evidence="1">
    <location>
        <begin position="142"/>
        <end position="154"/>
    </location>
</feature>
<feature type="compositionally biased region" description="Gly residues" evidence="1">
    <location>
        <begin position="97"/>
        <end position="106"/>
    </location>
</feature>
<keyword evidence="2" id="KW-1133">Transmembrane helix</keyword>
<evidence type="ECO:0000313" key="4">
    <source>
        <dbReference type="Proteomes" id="UP001550739"/>
    </source>
</evidence>
<keyword evidence="2" id="KW-0472">Membrane</keyword>
<accession>A0ABV2ZE59</accession>
<gene>
    <name evidence="3" type="ORF">AB0E89_09570</name>
</gene>
<evidence type="ECO:0000313" key="3">
    <source>
        <dbReference type="EMBL" id="MEU3780824.1"/>
    </source>
</evidence>
<feature type="region of interest" description="Disordered" evidence="1">
    <location>
        <begin position="133"/>
        <end position="168"/>
    </location>
</feature>
<feature type="transmembrane region" description="Helical" evidence="2">
    <location>
        <begin position="503"/>
        <end position="519"/>
    </location>
</feature>
<dbReference type="RefSeq" id="WP_361701741.1">
    <property type="nucleotide sequence ID" value="NZ_JBEZVE010000004.1"/>
</dbReference>
<feature type="compositionally biased region" description="Basic and acidic residues" evidence="1">
    <location>
        <begin position="623"/>
        <end position="636"/>
    </location>
</feature>
<feature type="compositionally biased region" description="Pro residues" evidence="1">
    <location>
        <begin position="682"/>
        <end position="697"/>
    </location>
</feature>
<proteinExistence type="predicted"/>
<evidence type="ECO:0000256" key="1">
    <source>
        <dbReference type="SAM" id="MobiDB-lite"/>
    </source>
</evidence>
<evidence type="ECO:0000256" key="2">
    <source>
        <dbReference type="SAM" id="Phobius"/>
    </source>
</evidence>
<keyword evidence="2" id="KW-0812">Transmembrane</keyword>
<sequence>MNDVTPDDGVLVLDLRPPPGHPADPAATQRTVQEQLGRARLGGYGPLRLLILDTAVGLTAHTAAYERVMGYPAQSAPQVLCVAVGDVPPAEPPPGEPAGGLTGGLTGAPRAGRRLRLPTVLRTAGAAVLWVSDPQCGAQDPDPQPDPHPNLHPGPHPDRPADRVTAGRRSAVGEAAVALLVELLRPPELFDEVLEKALRCPSATVALSAHVLAYDLPAEARDRAWRAALARFAGDPAAQLTADAAAPVPEDLPRALAELLPGGLVRSPERLLRPGGPVAAERDACARALEAADTAWSDLARPLALLTGKDAAQALPLSVEDASRGLRRYREVVARVLRESGAPGVPPAESAALLDRLGVTPPTAPRSTGRPDRATEEELGAFTLGLLSRGLALHTVAGRLTSLSEQVATVPAAGLATRLDQRCPTDLPGRVGVSHPFGFASAGLGRLAGLGALIALAGLGRWPGTVLAVVPILVLLVGGALAAGRRPNPAVRGPIRQAAGPRTVAVVLGATGAFLLGHLLNPPPWIGVIGAAVAASACLLMVCSDWVRAVDEWCEGTGLAVLRQALDGIDSVLAEAMRQQWWAADERTRCADSARALAVVLRRSATEAHGSRTAHDPTVPGRPDPDAFLPRDDPARAGRTVDGWPADTWSDEDWPEDPWSEAPTGDGPWDEEPWRRPRNGEQPPPTPAPFPPEPPTVHPADDRPASGDAPHWLVHTAADGGPELLPTLVADLADATVDALRRFWGATAPAATAHRAADTLAEAVRDGFGTARRHLERCGVIAVPPFARHDRHRGDAMALLGSGLRPLQDALTPEAADRLRPLCSAAQLPLLSRDPTAMHVIRFAPRAVRTALGTAPAPAPDDAVWMSSGRFVGAIKLTALRPGAVETVRIRVRAADDDKADSGLSHGDSGGATW</sequence>
<feature type="region of interest" description="Disordered" evidence="1">
    <location>
        <begin position="87"/>
        <end position="110"/>
    </location>
</feature>
<feature type="transmembrane region" description="Helical" evidence="2">
    <location>
        <begin position="465"/>
        <end position="483"/>
    </location>
</feature>
<name>A0ABV2ZE59_9ACTN</name>